<dbReference type="Pfam" id="PF09388">
    <property type="entry name" value="SpoOE-like"/>
    <property type="match status" value="1"/>
</dbReference>
<organism evidence="1 2">
    <name type="scientific">Paenibacillus donghaensis</name>
    <dbReference type="NCBI Taxonomy" id="414771"/>
    <lineage>
        <taxon>Bacteria</taxon>
        <taxon>Bacillati</taxon>
        <taxon>Bacillota</taxon>
        <taxon>Bacilli</taxon>
        <taxon>Bacillales</taxon>
        <taxon>Paenibacillaceae</taxon>
        <taxon>Paenibacillus</taxon>
    </lineage>
</organism>
<dbReference type="GO" id="GO:0043937">
    <property type="term" value="P:regulation of sporulation"/>
    <property type="evidence" value="ECO:0007669"/>
    <property type="project" value="InterPro"/>
</dbReference>
<dbReference type="InterPro" id="IPR018540">
    <property type="entry name" value="Spo0E-like"/>
</dbReference>
<dbReference type="InterPro" id="IPR037208">
    <property type="entry name" value="Spo0E-like_sf"/>
</dbReference>
<dbReference type="EMBL" id="CP021780">
    <property type="protein sequence ID" value="ASA21487.1"/>
    <property type="molecule type" value="Genomic_DNA"/>
</dbReference>
<dbReference type="SUPFAM" id="SSF140500">
    <property type="entry name" value="BAS1536-like"/>
    <property type="match status" value="1"/>
</dbReference>
<evidence type="ECO:0000313" key="1">
    <source>
        <dbReference type="EMBL" id="ASA21487.1"/>
    </source>
</evidence>
<dbReference type="OrthoDB" id="2658357at2"/>
<dbReference type="AlphaFoldDB" id="A0A2Z2K8C9"/>
<dbReference type="Gene3D" id="4.10.280.10">
    <property type="entry name" value="Helix-loop-helix DNA-binding domain"/>
    <property type="match status" value="1"/>
</dbReference>
<dbReference type="KEGG" id="pdh:B9T62_12275"/>
<evidence type="ECO:0008006" key="3">
    <source>
        <dbReference type="Google" id="ProtNLM"/>
    </source>
</evidence>
<protein>
    <recommendedName>
        <fullName evidence="3">Aspartyl-phosphate phosphatase Spo0E family protein</fullName>
    </recommendedName>
</protein>
<gene>
    <name evidence="1" type="ORF">B9T62_12275</name>
</gene>
<dbReference type="Proteomes" id="UP000249890">
    <property type="component" value="Chromosome"/>
</dbReference>
<reference evidence="1 2" key="1">
    <citation type="submission" date="2017-06" db="EMBL/GenBank/DDBJ databases">
        <title>Complete genome sequence of Paenibacillus donghaensis KCTC 13049T isolated from East Sea sediment, South Korea.</title>
        <authorList>
            <person name="Jung B.K."/>
            <person name="Hong S.-J."/>
            <person name="Shin J.-H."/>
        </authorList>
    </citation>
    <scope>NUCLEOTIDE SEQUENCE [LARGE SCALE GENOMIC DNA]</scope>
    <source>
        <strain evidence="1 2">KCTC 13049</strain>
    </source>
</reference>
<dbReference type="GO" id="GO:0046983">
    <property type="term" value="F:protein dimerization activity"/>
    <property type="evidence" value="ECO:0007669"/>
    <property type="project" value="InterPro"/>
</dbReference>
<proteinExistence type="predicted"/>
<accession>A0A2Z2K8C9</accession>
<keyword evidence="2" id="KW-1185">Reference proteome</keyword>
<evidence type="ECO:0000313" key="2">
    <source>
        <dbReference type="Proteomes" id="UP000249890"/>
    </source>
</evidence>
<name>A0A2Z2K8C9_9BACL</name>
<dbReference type="InterPro" id="IPR036638">
    <property type="entry name" value="HLH_DNA-bd_sf"/>
</dbReference>
<dbReference type="RefSeq" id="WP_087915495.1">
    <property type="nucleotide sequence ID" value="NZ_CP021780.1"/>
</dbReference>
<sequence length="67" mass="7871">MPINQGVTLDRVETARKRLYQVQQKYGFLTHPKVVEQSKKLDDLLNLYKPYSSQTAAHERKQAERII</sequence>